<evidence type="ECO:0000313" key="5">
    <source>
        <dbReference type="EMBL" id="BAM83070.1"/>
    </source>
</evidence>
<dbReference type="Proteomes" id="UP000007014">
    <property type="component" value="Chromosome 20"/>
</dbReference>
<evidence type="ECO:0000256" key="3">
    <source>
        <dbReference type="SAM" id="MobiDB-lite"/>
    </source>
</evidence>
<dbReference type="GO" id="GO:0140662">
    <property type="term" value="F:ATP-dependent protein folding chaperone"/>
    <property type="evidence" value="ECO:0007669"/>
    <property type="project" value="InterPro"/>
</dbReference>
<dbReference type="PROSITE" id="PS50008">
    <property type="entry name" value="PIPLC_Y_DOMAIN"/>
    <property type="match status" value="1"/>
</dbReference>
<organism evidence="5 6">
    <name type="scientific">Cyanidioschyzon merolae (strain NIES-3377 / 10D)</name>
    <name type="common">Unicellular red alga</name>
    <dbReference type="NCBI Taxonomy" id="280699"/>
    <lineage>
        <taxon>Eukaryota</taxon>
        <taxon>Rhodophyta</taxon>
        <taxon>Bangiophyceae</taxon>
        <taxon>Cyanidiales</taxon>
        <taxon>Cyanidiaceae</taxon>
        <taxon>Cyanidioschyzon</taxon>
    </lineage>
</organism>
<feature type="region of interest" description="Disordered" evidence="3">
    <location>
        <begin position="221"/>
        <end position="280"/>
    </location>
</feature>
<dbReference type="GO" id="GO:0016887">
    <property type="term" value="F:ATP hydrolysis activity"/>
    <property type="evidence" value="ECO:0007669"/>
    <property type="project" value="InterPro"/>
</dbReference>
<feature type="compositionally biased region" description="Polar residues" evidence="3">
    <location>
        <begin position="152"/>
        <end position="162"/>
    </location>
</feature>
<dbReference type="GO" id="GO:0005524">
    <property type="term" value="F:ATP binding"/>
    <property type="evidence" value="ECO:0007669"/>
    <property type="project" value="UniProtKB-KW"/>
</dbReference>
<keyword evidence="2" id="KW-0067">ATP-binding</keyword>
<dbReference type="InterPro" id="IPR019489">
    <property type="entry name" value="Clp_ATPase_C"/>
</dbReference>
<sequence length="715" mass="76612">MSLVRVDAVLSQRSYLVDWKAWCSLGQKSVEPRLAAVGTIHRCRRQGGVQCLSTSGTRSGSWEDADEFRYGSAVRDGHLMATYTRLLRQRVAALPTPRALFDHLNEYCIGQEKAKRVLAVATHNHYKKVLASELMERVRAASAASTVGMGGTSENENTTSTRFGWPGFEESLSNNSTSGSNSSTSSSTSTSGNTSQTISGKPSLQSSAGRILLMMMSDMHGSRRTSGAGTRVPPAIHSIDSSNANPSSSWSSGNVRPRRMPLDSDAEASPAESNMSRRPIVLDDLTEAAFRSSDLDLTASTKTRAPYIHESTGADDAHATSRESVKSRPGPILELRSSTPGAASYGTGNAGCMPGSLPYRMGDASSAASLTLNSLLDHCVEFEKSNILLLGPTGSGKTLLAKSLARKCRVPFVMVDATTLTQAGYVGEDVESILHRLLQAADFDLNLAQRGIVYIDEIDKISRKSESPSITRDVSGEGVQQALLKMLEGSIVNVPEKGGRKNPRAEYIPMDTRNILFICGGAFSGLERIVGHRLAATSIGFGAHVAASDAVDDALLDHVESTDLIRYGLVPEFVGRLPIVVNLRALTEPQLVQVLTEPRNALVRQFREMFRMSGVDMHITDQALRAVAREAVHKGVGARGLRGILERVLLDCQFDLPGKEGQTVLIDYEAEREAFETRFVDPASAATWNAGQTGHSSGPSTSTTAAAAAAAACIV</sequence>
<dbReference type="CDD" id="cd19497">
    <property type="entry name" value="RecA-like_ClpX"/>
    <property type="match status" value="1"/>
</dbReference>
<dbReference type="HOGENOM" id="CLU_014218_8_0_1"/>
<dbReference type="PANTHER" id="PTHR48102">
    <property type="entry name" value="ATP-DEPENDENT CLP PROTEASE ATP-BINDING SUBUNIT CLPX-LIKE, MITOCHONDRIAL-RELATED"/>
    <property type="match status" value="1"/>
</dbReference>
<keyword evidence="5" id="KW-0645">Protease</keyword>
<feature type="compositionally biased region" description="Low complexity" evidence="3">
    <location>
        <begin position="173"/>
        <end position="195"/>
    </location>
</feature>
<dbReference type="EMBL" id="AP006502">
    <property type="protein sequence ID" value="BAM83070.1"/>
    <property type="molecule type" value="Genomic_DNA"/>
</dbReference>
<dbReference type="Gene3D" id="1.10.8.60">
    <property type="match status" value="1"/>
</dbReference>
<evidence type="ECO:0000313" key="6">
    <source>
        <dbReference type="Proteomes" id="UP000007014"/>
    </source>
</evidence>
<dbReference type="AlphaFoldDB" id="M1V7G3"/>
<dbReference type="Pfam" id="PF07724">
    <property type="entry name" value="AAA_2"/>
    <property type="match status" value="1"/>
</dbReference>
<dbReference type="STRING" id="280699.M1V7G3"/>
<keyword evidence="1" id="KW-0547">Nucleotide-binding</keyword>
<evidence type="ECO:0000259" key="4">
    <source>
        <dbReference type="PROSITE" id="PS50008"/>
    </source>
</evidence>
<dbReference type="InterPro" id="IPR050052">
    <property type="entry name" value="ATP-dep_Clp_protease_ClpX"/>
</dbReference>
<dbReference type="InterPro" id="IPR003959">
    <property type="entry name" value="ATPase_AAA_core"/>
</dbReference>
<dbReference type="GO" id="GO:0035556">
    <property type="term" value="P:intracellular signal transduction"/>
    <property type="evidence" value="ECO:0007669"/>
    <property type="project" value="InterPro"/>
</dbReference>
<dbReference type="SMART" id="SM01086">
    <property type="entry name" value="ClpB_D2-small"/>
    <property type="match status" value="1"/>
</dbReference>
<dbReference type="Gene3D" id="3.40.50.300">
    <property type="entry name" value="P-loop containing nucleotide triphosphate hydrolases"/>
    <property type="match status" value="2"/>
</dbReference>
<dbReference type="GO" id="GO:0006629">
    <property type="term" value="P:lipid metabolic process"/>
    <property type="evidence" value="ECO:0007669"/>
    <property type="project" value="InterPro"/>
</dbReference>
<dbReference type="SUPFAM" id="SSF52540">
    <property type="entry name" value="P-loop containing nucleoside triphosphate hydrolases"/>
    <property type="match status" value="1"/>
</dbReference>
<dbReference type="GeneID" id="16998178"/>
<dbReference type="KEGG" id="cme:CYME_CMT045C"/>
<dbReference type="OrthoDB" id="1721884at2759"/>
<dbReference type="SMART" id="SM00382">
    <property type="entry name" value="AAA"/>
    <property type="match status" value="1"/>
</dbReference>
<dbReference type="GO" id="GO:0051603">
    <property type="term" value="P:proteolysis involved in protein catabolic process"/>
    <property type="evidence" value="ECO:0007669"/>
    <property type="project" value="TreeGrafter"/>
</dbReference>
<dbReference type="PANTHER" id="PTHR48102:SF7">
    <property type="entry name" value="ATP-DEPENDENT CLP PROTEASE ATP-BINDING SUBUNIT CLPX-LIKE, MITOCHONDRIAL"/>
    <property type="match status" value="1"/>
</dbReference>
<dbReference type="GO" id="GO:0051082">
    <property type="term" value="F:unfolded protein binding"/>
    <property type="evidence" value="ECO:0007669"/>
    <property type="project" value="InterPro"/>
</dbReference>
<dbReference type="Gramene" id="CMT045CT">
    <property type="protein sequence ID" value="CMT045CT"/>
    <property type="gene ID" value="CMT045C"/>
</dbReference>
<dbReference type="GO" id="GO:0008233">
    <property type="term" value="F:peptidase activity"/>
    <property type="evidence" value="ECO:0007669"/>
    <property type="project" value="UniProtKB-KW"/>
</dbReference>
<keyword evidence="5" id="KW-0378">Hydrolase</keyword>
<dbReference type="eggNOG" id="KOG0745">
    <property type="taxonomic scope" value="Eukaryota"/>
</dbReference>
<protein>
    <submittedName>
        <fullName evidence="5">Probable ATP-dependent Clp protease regulatory subunit CLPX</fullName>
    </submittedName>
</protein>
<keyword evidence="6" id="KW-1185">Reference proteome</keyword>
<dbReference type="InterPro" id="IPR001711">
    <property type="entry name" value="PLipase_C_Pinositol-sp_Y"/>
</dbReference>
<evidence type="ECO:0000256" key="2">
    <source>
        <dbReference type="ARBA" id="ARBA00022840"/>
    </source>
</evidence>
<gene>
    <name evidence="5" type="ORF">CYME_CMT045C</name>
</gene>
<reference evidence="5 6" key="2">
    <citation type="journal article" date="2007" name="BMC Biol.">
        <title>A 100%-complete sequence reveals unusually simple genomic features in the hot-spring red alga Cyanidioschyzon merolae.</title>
        <authorList>
            <person name="Nozaki H."/>
            <person name="Takano H."/>
            <person name="Misumi O."/>
            <person name="Terasawa K."/>
            <person name="Matsuzaki M."/>
            <person name="Maruyama S."/>
            <person name="Nishida K."/>
            <person name="Yagisawa F."/>
            <person name="Yoshida Y."/>
            <person name="Fujiwara T."/>
            <person name="Takio S."/>
            <person name="Tamura K."/>
            <person name="Chung S.J."/>
            <person name="Nakamura S."/>
            <person name="Kuroiwa H."/>
            <person name="Tanaka K."/>
            <person name="Sato N."/>
            <person name="Kuroiwa T."/>
        </authorList>
    </citation>
    <scope>NUCLEOTIDE SEQUENCE [LARGE SCALE GENOMIC DNA]</scope>
    <source>
        <strain evidence="5 6">10D</strain>
    </source>
</reference>
<accession>M1V7G3</accession>
<dbReference type="InterPro" id="IPR004487">
    <property type="entry name" value="Clp_protease_ATP-bd_su_ClpX"/>
</dbReference>
<feature type="region of interest" description="Disordered" evidence="3">
    <location>
        <begin position="306"/>
        <end position="331"/>
    </location>
</feature>
<feature type="compositionally biased region" description="Low complexity" evidence="3">
    <location>
        <begin position="238"/>
        <end position="254"/>
    </location>
</feature>
<evidence type="ECO:0000256" key="1">
    <source>
        <dbReference type="ARBA" id="ARBA00022741"/>
    </source>
</evidence>
<feature type="domain" description="PI-PLC Y-box" evidence="4">
    <location>
        <begin position="230"/>
        <end position="253"/>
    </location>
</feature>
<dbReference type="InterPro" id="IPR027417">
    <property type="entry name" value="P-loop_NTPase"/>
</dbReference>
<dbReference type="GO" id="GO:0005759">
    <property type="term" value="C:mitochondrial matrix"/>
    <property type="evidence" value="ECO:0007669"/>
    <property type="project" value="TreeGrafter"/>
</dbReference>
<dbReference type="NCBIfam" id="NF003745">
    <property type="entry name" value="PRK05342.1"/>
    <property type="match status" value="1"/>
</dbReference>
<reference evidence="5 6" key="1">
    <citation type="journal article" date="2004" name="Nature">
        <title>Genome sequence of the ultrasmall unicellular red alga Cyanidioschyzon merolae 10D.</title>
        <authorList>
            <person name="Matsuzaki M."/>
            <person name="Misumi O."/>
            <person name="Shin-i T."/>
            <person name="Maruyama S."/>
            <person name="Takahara M."/>
            <person name="Miyagishima S."/>
            <person name="Mori T."/>
            <person name="Nishida K."/>
            <person name="Yagisawa F."/>
            <person name="Nishida K."/>
            <person name="Yoshida Y."/>
            <person name="Nishimura Y."/>
            <person name="Nakao S."/>
            <person name="Kobayashi T."/>
            <person name="Momoyama Y."/>
            <person name="Higashiyama T."/>
            <person name="Minoda A."/>
            <person name="Sano M."/>
            <person name="Nomoto H."/>
            <person name="Oishi K."/>
            <person name="Hayashi H."/>
            <person name="Ohta F."/>
            <person name="Nishizaka S."/>
            <person name="Haga S."/>
            <person name="Miura S."/>
            <person name="Morishita T."/>
            <person name="Kabeya Y."/>
            <person name="Terasawa K."/>
            <person name="Suzuki Y."/>
            <person name="Ishii Y."/>
            <person name="Asakawa S."/>
            <person name="Takano H."/>
            <person name="Ohta N."/>
            <person name="Kuroiwa H."/>
            <person name="Tanaka K."/>
            <person name="Shimizu N."/>
            <person name="Sugano S."/>
            <person name="Sato N."/>
            <person name="Nozaki H."/>
            <person name="Ogasawara N."/>
            <person name="Kohara Y."/>
            <person name="Kuroiwa T."/>
        </authorList>
    </citation>
    <scope>NUCLEOTIDE SEQUENCE [LARGE SCALE GENOMIC DNA]</scope>
    <source>
        <strain evidence="5 6">10D</strain>
    </source>
</reference>
<dbReference type="InterPro" id="IPR003593">
    <property type="entry name" value="AAA+_ATPase"/>
</dbReference>
<dbReference type="NCBIfam" id="TIGR00382">
    <property type="entry name" value="clpX"/>
    <property type="match status" value="1"/>
</dbReference>
<dbReference type="GO" id="GO:0004435">
    <property type="term" value="F:phosphatidylinositol-4,5-bisphosphate phospholipase C activity"/>
    <property type="evidence" value="ECO:0007669"/>
    <property type="project" value="InterPro"/>
</dbReference>
<feature type="region of interest" description="Disordered" evidence="3">
    <location>
        <begin position="144"/>
        <end position="205"/>
    </location>
</feature>
<dbReference type="Pfam" id="PF10431">
    <property type="entry name" value="ClpB_D2-small"/>
    <property type="match status" value="1"/>
</dbReference>
<dbReference type="FunFam" id="1.10.8.60:FF:000002">
    <property type="entry name" value="ATP-dependent Clp protease ATP-binding subunit ClpX"/>
    <property type="match status" value="1"/>
</dbReference>
<feature type="compositionally biased region" description="Polar residues" evidence="3">
    <location>
        <begin position="196"/>
        <end position="205"/>
    </location>
</feature>
<proteinExistence type="predicted"/>
<feature type="compositionally biased region" description="Basic and acidic residues" evidence="3">
    <location>
        <begin position="315"/>
        <end position="326"/>
    </location>
</feature>
<dbReference type="RefSeq" id="XP_005539106.1">
    <property type="nucleotide sequence ID" value="XM_005539049.1"/>
</dbReference>
<name>M1V7G3_CYAM1</name>